<dbReference type="AlphaFoldDB" id="A0A938B4L5"/>
<accession>A0A938B4L5</accession>
<evidence type="ECO:0000313" key="2">
    <source>
        <dbReference type="Proteomes" id="UP000712673"/>
    </source>
</evidence>
<comment type="caution">
    <text evidence="1">The sequence shown here is derived from an EMBL/GenBank/DDBJ whole genome shotgun (WGS) entry which is preliminary data.</text>
</comment>
<dbReference type="Gene3D" id="1.20.1640.10">
    <property type="entry name" value="Multidrug efflux transporter AcrB transmembrane domain"/>
    <property type="match status" value="1"/>
</dbReference>
<dbReference type="Proteomes" id="UP000712673">
    <property type="component" value="Unassembled WGS sequence"/>
</dbReference>
<dbReference type="GO" id="GO:0005886">
    <property type="term" value="C:plasma membrane"/>
    <property type="evidence" value="ECO:0007669"/>
    <property type="project" value="TreeGrafter"/>
</dbReference>
<organism evidence="1 2">
    <name type="scientific">Tectimicrobiota bacterium</name>
    <dbReference type="NCBI Taxonomy" id="2528274"/>
    <lineage>
        <taxon>Bacteria</taxon>
        <taxon>Pseudomonadati</taxon>
        <taxon>Nitrospinota/Tectimicrobiota group</taxon>
        <taxon>Candidatus Tectimicrobiota</taxon>
    </lineage>
</organism>
<evidence type="ECO:0000313" key="1">
    <source>
        <dbReference type="EMBL" id="MBM3226591.1"/>
    </source>
</evidence>
<dbReference type="GO" id="GO:0042910">
    <property type="term" value="F:xenobiotic transmembrane transporter activity"/>
    <property type="evidence" value="ECO:0007669"/>
    <property type="project" value="TreeGrafter"/>
</dbReference>
<dbReference type="Gene3D" id="3.30.70.1430">
    <property type="entry name" value="Multidrug efflux transporter AcrB pore domain"/>
    <property type="match status" value="1"/>
</dbReference>
<dbReference type="PANTHER" id="PTHR32063:SF19">
    <property type="entry name" value="CATION EFFLUX SYSTEM PROTEIN CUSA"/>
    <property type="match status" value="1"/>
</dbReference>
<name>A0A938B4L5_UNCTE</name>
<feature type="non-terminal residue" evidence="1">
    <location>
        <position position="69"/>
    </location>
</feature>
<evidence type="ECO:0008006" key="3">
    <source>
        <dbReference type="Google" id="ProtNLM"/>
    </source>
</evidence>
<reference evidence="1" key="1">
    <citation type="submission" date="2019-03" db="EMBL/GenBank/DDBJ databases">
        <title>Lake Tanganyika Metagenome-Assembled Genomes (MAGs).</title>
        <authorList>
            <person name="Tran P."/>
        </authorList>
    </citation>
    <scope>NUCLEOTIDE SEQUENCE</scope>
    <source>
        <strain evidence="1">K_DeepCast_65m_m2_066</strain>
    </source>
</reference>
<dbReference type="PANTHER" id="PTHR32063">
    <property type="match status" value="1"/>
</dbReference>
<protein>
    <recommendedName>
        <fullName evidence="3">Efflux RND transporter permease subunit</fullName>
    </recommendedName>
</protein>
<gene>
    <name evidence="1" type="ORF">FJZ47_22740</name>
</gene>
<sequence>MVNAIIKWFLSNTFLSVLLLIAVMAGGGYALLHTPVDAIPDIGEKQVIVFADWPGRSPQDVDDQVTYPL</sequence>
<dbReference type="EMBL" id="VGLS01000968">
    <property type="protein sequence ID" value="MBM3226591.1"/>
    <property type="molecule type" value="Genomic_DNA"/>
</dbReference>
<dbReference type="Pfam" id="PF00873">
    <property type="entry name" value="ACR_tran"/>
    <property type="match status" value="1"/>
</dbReference>
<dbReference type="InterPro" id="IPR001036">
    <property type="entry name" value="Acrflvin-R"/>
</dbReference>
<proteinExistence type="predicted"/>